<proteinExistence type="predicted"/>
<sequence length="201" mass="21088">MARLSFTMPVLAILVSSIVRVAASAADTVTAICGTATYDPSQFACFDDGFLCPIVGQDINLKCGEACYSVSQFGCSNTTLVPIAQIGPGTLLACDDQQFDPSQYVCYDGEFLCPFVCRDGLRSCLTGVSNRNPTLRCGDACYDPAKFSCTNDTLASLPAPDCVGLDGSNEEGSCCPGLLSIASKCRDFCDFEPSACTPVPG</sequence>
<gene>
    <name evidence="3" type="ORF">GGX14DRAFT_479790</name>
</gene>
<dbReference type="EMBL" id="JARJCW010000117">
    <property type="protein sequence ID" value="KAJ7192634.1"/>
    <property type="molecule type" value="Genomic_DNA"/>
</dbReference>
<evidence type="ECO:0000256" key="1">
    <source>
        <dbReference type="SAM" id="SignalP"/>
    </source>
</evidence>
<accession>A0AAD6UUH7</accession>
<dbReference type="AlphaFoldDB" id="A0AAD6UUH7"/>
<evidence type="ECO:0000313" key="3">
    <source>
        <dbReference type="EMBL" id="KAJ7192634.1"/>
    </source>
</evidence>
<comment type="caution">
    <text evidence="3">The sequence shown here is derived from an EMBL/GenBank/DDBJ whole genome shotgun (WGS) entry which is preliminary data.</text>
</comment>
<organism evidence="3 4">
    <name type="scientific">Mycena pura</name>
    <dbReference type="NCBI Taxonomy" id="153505"/>
    <lineage>
        <taxon>Eukaryota</taxon>
        <taxon>Fungi</taxon>
        <taxon>Dikarya</taxon>
        <taxon>Basidiomycota</taxon>
        <taxon>Agaricomycotina</taxon>
        <taxon>Agaricomycetes</taxon>
        <taxon>Agaricomycetidae</taxon>
        <taxon>Agaricales</taxon>
        <taxon>Marasmiineae</taxon>
        <taxon>Mycenaceae</taxon>
        <taxon>Mycena</taxon>
    </lineage>
</organism>
<name>A0AAD6UUH7_9AGAR</name>
<keyword evidence="4" id="KW-1185">Reference proteome</keyword>
<dbReference type="Proteomes" id="UP001219525">
    <property type="component" value="Unassembled WGS sequence"/>
</dbReference>
<reference evidence="3" key="1">
    <citation type="submission" date="2023-03" db="EMBL/GenBank/DDBJ databases">
        <title>Massive genome expansion in bonnet fungi (Mycena s.s.) driven by repeated elements and novel gene families across ecological guilds.</title>
        <authorList>
            <consortium name="Lawrence Berkeley National Laboratory"/>
            <person name="Harder C.B."/>
            <person name="Miyauchi S."/>
            <person name="Viragh M."/>
            <person name="Kuo A."/>
            <person name="Thoen E."/>
            <person name="Andreopoulos B."/>
            <person name="Lu D."/>
            <person name="Skrede I."/>
            <person name="Drula E."/>
            <person name="Henrissat B."/>
            <person name="Morin E."/>
            <person name="Kohler A."/>
            <person name="Barry K."/>
            <person name="LaButti K."/>
            <person name="Morin E."/>
            <person name="Salamov A."/>
            <person name="Lipzen A."/>
            <person name="Mereny Z."/>
            <person name="Hegedus B."/>
            <person name="Baldrian P."/>
            <person name="Stursova M."/>
            <person name="Weitz H."/>
            <person name="Taylor A."/>
            <person name="Grigoriev I.V."/>
            <person name="Nagy L.G."/>
            <person name="Martin F."/>
            <person name="Kauserud H."/>
        </authorList>
    </citation>
    <scope>NUCLEOTIDE SEQUENCE</scope>
    <source>
        <strain evidence="3">9144</strain>
    </source>
</reference>
<feature type="chain" id="PRO_5042277507" evidence="1">
    <location>
        <begin position="26"/>
        <end position="201"/>
    </location>
</feature>
<feature type="domain" description="Endo-1,3(4)-beta-glucanase 1 carbohydrate binding" evidence="2">
    <location>
        <begin position="33"/>
        <end position="80"/>
    </location>
</feature>
<feature type="signal peptide" evidence="1">
    <location>
        <begin position="1"/>
        <end position="25"/>
    </location>
</feature>
<dbReference type="Pfam" id="PF10645">
    <property type="entry name" value="Carb_bind"/>
    <property type="match status" value="2"/>
</dbReference>
<evidence type="ECO:0000259" key="2">
    <source>
        <dbReference type="Pfam" id="PF10645"/>
    </source>
</evidence>
<evidence type="ECO:0000313" key="4">
    <source>
        <dbReference type="Proteomes" id="UP001219525"/>
    </source>
</evidence>
<feature type="domain" description="Endo-1,3(4)-beta-glucanase 1 carbohydrate binding" evidence="2">
    <location>
        <begin position="94"/>
        <end position="124"/>
    </location>
</feature>
<dbReference type="InterPro" id="IPR018909">
    <property type="entry name" value="Eng1_septum"/>
</dbReference>
<protein>
    <submittedName>
        <fullName evidence="3">Carbohydrate binding-domain-containing protein</fullName>
    </submittedName>
</protein>
<keyword evidence="1" id="KW-0732">Signal</keyword>
<dbReference type="GO" id="GO:0030246">
    <property type="term" value="F:carbohydrate binding"/>
    <property type="evidence" value="ECO:0007669"/>
    <property type="project" value="InterPro"/>
</dbReference>